<evidence type="ECO:0000313" key="3">
    <source>
        <dbReference type="Proteomes" id="UP000322244"/>
    </source>
</evidence>
<dbReference type="AlphaFoldDB" id="A0A5A7S432"/>
<proteinExistence type="predicted"/>
<dbReference type="EMBL" id="VLNY01000035">
    <property type="protein sequence ID" value="KAA0015739.1"/>
    <property type="molecule type" value="Genomic_DNA"/>
</dbReference>
<reference evidence="2 3" key="1">
    <citation type="submission" date="2019-07" db="EMBL/GenBank/DDBJ databases">
        <title>Rhodococcus cavernicolus sp. nov., isolated from a cave.</title>
        <authorList>
            <person name="Lee S.D."/>
        </authorList>
    </citation>
    <scope>NUCLEOTIDE SEQUENCE [LARGE SCALE GENOMIC DNA]</scope>
    <source>
        <strain evidence="2 3">C1-24</strain>
    </source>
</reference>
<keyword evidence="1" id="KW-0472">Membrane</keyword>
<evidence type="ECO:0000256" key="1">
    <source>
        <dbReference type="SAM" id="Phobius"/>
    </source>
</evidence>
<accession>A0A5A7S432</accession>
<keyword evidence="1" id="KW-0812">Transmembrane</keyword>
<evidence type="ECO:0000313" key="2">
    <source>
        <dbReference type="EMBL" id="KAA0015739.1"/>
    </source>
</evidence>
<feature type="transmembrane region" description="Helical" evidence="1">
    <location>
        <begin position="64"/>
        <end position="83"/>
    </location>
</feature>
<dbReference type="RefSeq" id="WP_149433358.1">
    <property type="nucleotide sequence ID" value="NZ_VLNY01000035.1"/>
</dbReference>
<sequence length="290" mass="32312">MLTLGGLDLKPLRWHYRVAQWMLRLWMATGILFLSYLAVVLAWLALPGEFRPALEYAGWFSRNIPALTSELAVLLFQLVLVTLPVTRAALGAEDWSWRRHVREFFFDATVVRFLIAYAGILAGGTAVKVLSDWTVFVVAGPLFVIALLAMREMQLQLRSVTPPKRGDLIIADDAVPGYKAPADFRDMCGFSWMRPEDIRSLWVARDYSQAAFSSFMTRCALCAGSTAANALMFHALSGHVFDRGIGGASSLVVIILLASPALVLAASVPRYLDLSRRYRIRAEELEDERA</sequence>
<name>A0A5A7S432_9NOCA</name>
<protein>
    <submittedName>
        <fullName evidence="2">Uncharacterized protein</fullName>
    </submittedName>
</protein>
<organism evidence="2 3">
    <name type="scientific">Antrihabitans cavernicola</name>
    <dbReference type="NCBI Taxonomy" id="2495913"/>
    <lineage>
        <taxon>Bacteria</taxon>
        <taxon>Bacillati</taxon>
        <taxon>Actinomycetota</taxon>
        <taxon>Actinomycetes</taxon>
        <taxon>Mycobacteriales</taxon>
        <taxon>Nocardiaceae</taxon>
        <taxon>Antrihabitans</taxon>
    </lineage>
</organism>
<feature type="transmembrane region" description="Helical" evidence="1">
    <location>
        <begin position="133"/>
        <end position="150"/>
    </location>
</feature>
<comment type="caution">
    <text evidence="2">The sequence shown here is derived from an EMBL/GenBank/DDBJ whole genome shotgun (WGS) entry which is preliminary data.</text>
</comment>
<feature type="transmembrane region" description="Helical" evidence="1">
    <location>
        <begin position="21"/>
        <end position="44"/>
    </location>
</feature>
<gene>
    <name evidence="2" type="ORF">FOY51_26985</name>
</gene>
<keyword evidence="1" id="KW-1133">Transmembrane helix</keyword>
<dbReference type="Proteomes" id="UP000322244">
    <property type="component" value="Unassembled WGS sequence"/>
</dbReference>
<feature type="transmembrane region" description="Helical" evidence="1">
    <location>
        <begin position="104"/>
        <end position="127"/>
    </location>
</feature>
<keyword evidence="3" id="KW-1185">Reference proteome</keyword>
<feature type="transmembrane region" description="Helical" evidence="1">
    <location>
        <begin position="215"/>
        <end position="236"/>
    </location>
</feature>
<feature type="transmembrane region" description="Helical" evidence="1">
    <location>
        <begin position="248"/>
        <end position="272"/>
    </location>
</feature>